<dbReference type="GO" id="GO:0005694">
    <property type="term" value="C:chromosome"/>
    <property type="evidence" value="ECO:0007669"/>
    <property type="project" value="UniProtKB-ARBA"/>
</dbReference>
<evidence type="ECO:0000256" key="3">
    <source>
        <dbReference type="ARBA" id="ARBA00022737"/>
    </source>
</evidence>
<dbReference type="PROSITE" id="PS00028">
    <property type="entry name" value="ZINC_FINGER_C2H2_1"/>
    <property type="match status" value="1"/>
</dbReference>
<evidence type="ECO:0000256" key="1">
    <source>
        <dbReference type="ARBA" id="ARBA00004123"/>
    </source>
</evidence>
<keyword evidence="12" id="KW-1185">Reference proteome</keyword>
<keyword evidence="5" id="KW-0862">Zinc</keyword>
<dbReference type="OrthoDB" id="8922241at2759"/>
<dbReference type="PROSITE" id="PS50157">
    <property type="entry name" value="ZINC_FINGER_C2H2_2"/>
    <property type="match status" value="2"/>
</dbReference>
<keyword evidence="6" id="KW-0805">Transcription regulation</keyword>
<dbReference type="AlphaFoldDB" id="A0A137NQ62"/>
<keyword evidence="8" id="KW-0539">Nucleus</keyword>
<evidence type="ECO:0000256" key="6">
    <source>
        <dbReference type="ARBA" id="ARBA00023015"/>
    </source>
</evidence>
<feature type="non-terminal residue" evidence="11">
    <location>
        <position position="66"/>
    </location>
</feature>
<evidence type="ECO:0000313" key="11">
    <source>
        <dbReference type="EMBL" id="KXN64840.1"/>
    </source>
</evidence>
<dbReference type="GO" id="GO:0008270">
    <property type="term" value="F:zinc ion binding"/>
    <property type="evidence" value="ECO:0007669"/>
    <property type="project" value="UniProtKB-KW"/>
</dbReference>
<dbReference type="STRING" id="796925.A0A137NQ62"/>
<name>A0A137NQ62_CONC2</name>
<evidence type="ECO:0000256" key="9">
    <source>
        <dbReference type="PROSITE-ProRule" id="PRU00042"/>
    </source>
</evidence>
<evidence type="ECO:0000259" key="10">
    <source>
        <dbReference type="PROSITE" id="PS50157"/>
    </source>
</evidence>
<comment type="subcellular location">
    <subcellularLocation>
        <location evidence="1">Nucleus</location>
    </subcellularLocation>
</comment>
<dbReference type="Proteomes" id="UP000070444">
    <property type="component" value="Unassembled WGS sequence"/>
</dbReference>
<evidence type="ECO:0000256" key="5">
    <source>
        <dbReference type="ARBA" id="ARBA00022833"/>
    </source>
</evidence>
<dbReference type="OMA" id="PCTICPK"/>
<dbReference type="Gene3D" id="3.30.160.60">
    <property type="entry name" value="Classic Zinc Finger"/>
    <property type="match status" value="2"/>
</dbReference>
<keyword evidence="7" id="KW-0804">Transcription</keyword>
<dbReference type="EMBL" id="KQ965129">
    <property type="protein sequence ID" value="KXN64840.1"/>
    <property type="molecule type" value="Genomic_DNA"/>
</dbReference>
<feature type="domain" description="C2H2-type" evidence="10">
    <location>
        <begin position="16"/>
        <end position="43"/>
    </location>
</feature>
<dbReference type="FunFam" id="3.30.160.60:FF:001732">
    <property type="entry name" value="Zgc:162936"/>
    <property type="match status" value="1"/>
</dbReference>
<proteinExistence type="predicted"/>
<dbReference type="InterPro" id="IPR036236">
    <property type="entry name" value="Znf_C2H2_sf"/>
</dbReference>
<dbReference type="SMART" id="SM00355">
    <property type="entry name" value="ZnF_C2H2"/>
    <property type="match status" value="2"/>
</dbReference>
<evidence type="ECO:0000256" key="2">
    <source>
        <dbReference type="ARBA" id="ARBA00022723"/>
    </source>
</evidence>
<evidence type="ECO:0000256" key="8">
    <source>
        <dbReference type="ARBA" id="ARBA00023242"/>
    </source>
</evidence>
<dbReference type="GO" id="GO:0000981">
    <property type="term" value="F:DNA-binding transcription factor activity, RNA polymerase II-specific"/>
    <property type="evidence" value="ECO:0007669"/>
    <property type="project" value="TreeGrafter"/>
</dbReference>
<protein>
    <recommendedName>
        <fullName evidence="10">C2H2-type domain-containing protein</fullName>
    </recommendedName>
</protein>
<feature type="domain" description="C2H2-type" evidence="10">
    <location>
        <begin position="44"/>
        <end position="66"/>
    </location>
</feature>
<sequence>LPPLKLKSQVNTNTLFPCTICPKSFSRKNSLLRHLRIHSGAKPYTCDVCCKSFSRKDILTRHKESI</sequence>
<reference evidence="11 12" key="1">
    <citation type="journal article" date="2015" name="Genome Biol. Evol.">
        <title>Phylogenomic analyses indicate that early fungi evolved digesting cell walls of algal ancestors of land plants.</title>
        <authorList>
            <person name="Chang Y."/>
            <person name="Wang S."/>
            <person name="Sekimoto S."/>
            <person name="Aerts A.L."/>
            <person name="Choi C."/>
            <person name="Clum A."/>
            <person name="LaButti K.M."/>
            <person name="Lindquist E.A."/>
            <person name="Yee Ngan C."/>
            <person name="Ohm R.A."/>
            <person name="Salamov A.A."/>
            <person name="Grigoriev I.V."/>
            <person name="Spatafora J.W."/>
            <person name="Berbee M.L."/>
        </authorList>
    </citation>
    <scope>NUCLEOTIDE SEQUENCE [LARGE SCALE GENOMIC DNA]</scope>
    <source>
        <strain evidence="11 12">NRRL 28638</strain>
    </source>
</reference>
<dbReference type="InterPro" id="IPR013087">
    <property type="entry name" value="Znf_C2H2_type"/>
</dbReference>
<dbReference type="GO" id="GO:0043565">
    <property type="term" value="F:sequence-specific DNA binding"/>
    <property type="evidence" value="ECO:0007669"/>
    <property type="project" value="UniProtKB-ARBA"/>
</dbReference>
<dbReference type="Pfam" id="PF12874">
    <property type="entry name" value="zf-met"/>
    <property type="match status" value="1"/>
</dbReference>
<keyword evidence="4 9" id="KW-0863">Zinc-finger</keyword>
<keyword evidence="2" id="KW-0479">Metal-binding</keyword>
<dbReference type="PANTHER" id="PTHR24394:SF48">
    <property type="entry name" value="ZINC FINGER PROTEIN 771"/>
    <property type="match status" value="1"/>
</dbReference>
<dbReference type="GO" id="GO:0005634">
    <property type="term" value="C:nucleus"/>
    <property type="evidence" value="ECO:0007669"/>
    <property type="project" value="UniProtKB-SubCell"/>
</dbReference>
<evidence type="ECO:0000256" key="7">
    <source>
        <dbReference type="ARBA" id="ARBA00023163"/>
    </source>
</evidence>
<dbReference type="PANTHER" id="PTHR24394">
    <property type="entry name" value="ZINC FINGER PROTEIN"/>
    <property type="match status" value="1"/>
</dbReference>
<dbReference type="SUPFAM" id="SSF57667">
    <property type="entry name" value="beta-beta-alpha zinc fingers"/>
    <property type="match status" value="1"/>
</dbReference>
<accession>A0A137NQ62</accession>
<keyword evidence="3" id="KW-0677">Repeat</keyword>
<dbReference type="GO" id="GO:0045893">
    <property type="term" value="P:positive regulation of DNA-templated transcription"/>
    <property type="evidence" value="ECO:0007669"/>
    <property type="project" value="UniProtKB-ARBA"/>
</dbReference>
<gene>
    <name evidence="11" type="ORF">CONCODRAFT_31140</name>
</gene>
<dbReference type="Pfam" id="PF00096">
    <property type="entry name" value="zf-C2H2"/>
    <property type="match status" value="1"/>
</dbReference>
<evidence type="ECO:0000256" key="4">
    <source>
        <dbReference type="ARBA" id="ARBA00022771"/>
    </source>
</evidence>
<dbReference type="FunFam" id="3.30.160.60:FF:000182">
    <property type="entry name" value="zinc finger protein 366"/>
    <property type="match status" value="1"/>
</dbReference>
<evidence type="ECO:0000313" key="12">
    <source>
        <dbReference type="Proteomes" id="UP000070444"/>
    </source>
</evidence>
<organism evidence="11 12">
    <name type="scientific">Conidiobolus coronatus (strain ATCC 28846 / CBS 209.66 / NRRL 28638)</name>
    <name type="common">Delacroixia coronata</name>
    <dbReference type="NCBI Taxonomy" id="796925"/>
    <lineage>
        <taxon>Eukaryota</taxon>
        <taxon>Fungi</taxon>
        <taxon>Fungi incertae sedis</taxon>
        <taxon>Zoopagomycota</taxon>
        <taxon>Entomophthoromycotina</taxon>
        <taxon>Entomophthoromycetes</taxon>
        <taxon>Entomophthorales</taxon>
        <taxon>Ancylistaceae</taxon>
        <taxon>Conidiobolus</taxon>
    </lineage>
</organism>
<feature type="non-terminal residue" evidence="11">
    <location>
        <position position="1"/>
    </location>
</feature>